<name>A0A834MKV9_RHYFE</name>
<sequence length="114" mass="13559">MKLRNGFIKKSETSRLHRKIYQADCYNPLSLKESAKKKYHERETSSRKASNRIYQHNVIILASKYWLISGGMLLETEWLYKINLELKDLWFTMTNVGIDVKVVKLYYILKGTLR</sequence>
<keyword evidence="2" id="KW-1185">Reference proteome</keyword>
<reference evidence="1" key="1">
    <citation type="submission" date="2020-08" db="EMBL/GenBank/DDBJ databases">
        <title>Genome sequencing and assembly of the red palm weevil Rhynchophorus ferrugineus.</title>
        <authorList>
            <person name="Dias G.B."/>
            <person name="Bergman C.M."/>
            <person name="Manee M."/>
        </authorList>
    </citation>
    <scope>NUCLEOTIDE SEQUENCE</scope>
    <source>
        <strain evidence="1">AA-2017</strain>
        <tissue evidence="1">Whole larva</tissue>
    </source>
</reference>
<comment type="caution">
    <text evidence="1">The sequence shown here is derived from an EMBL/GenBank/DDBJ whole genome shotgun (WGS) entry which is preliminary data.</text>
</comment>
<accession>A0A834MKV9</accession>
<gene>
    <name evidence="1" type="ORF">GWI33_003168</name>
</gene>
<dbReference type="Proteomes" id="UP000625711">
    <property type="component" value="Unassembled WGS sequence"/>
</dbReference>
<evidence type="ECO:0000313" key="1">
    <source>
        <dbReference type="EMBL" id="KAF7286901.1"/>
    </source>
</evidence>
<proteinExistence type="predicted"/>
<protein>
    <submittedName>
        <fullName evidence="1">Uncharacterized protein</fullName>
    </submittedName>
</protein>
<dbReference type="EMBL" id="JAACXV010000018">
    <property type="protein sequence ID" value="KAF7286901.1"/>
    <property type="molecule type" value="Genomic_DNA"/>
</dbReference>
<dbReference type="AlphaFoldDB" id="A0A834MKV9"/>
<organism evidence="1 2">
    <name type="scientific">Rhynchophorus ferrugineus</name>
    <name type="common">Red palm weevil</name>
    <name type="synonym">Curculio ferrugineus</name>
    <dbReference type="NCBI Taxonomy" id="354439"/>
    <lineage>
        <taxon>Eukaryota</taxon>
        <taxon>Metazoa</taxon>
        <taxon>Ecdysozoa</taxon>
        <taxon>Arthropoda</taxon>
        <taxon>Hexapoda</taxon>
        <taxon>Insecta</taxon>
        <taxon>Pterygota</taxon>
        <taxon>Neoptera</taxon>
        <taxon>Endopterygota</taxon>
        <taxon>Coleoptera</taxon>
        <taxon>Polyphaga</taxon>
        <taxon>Cucujiformia</taxon>
        <taxon>Curculionidae</taxon>
        <taxon>Dryophthorinae</taxon>
        <taxon>Rhynchophorus</taxon>
    </lineage>
</organism>
<evidence type="ECO:0000313" key="2">
    <source>
        <dbReference type="Proteomes" id="UP000625711"/>
    </source>
</evidence>